<dbReference type="Gene3D" id="2.10.50.10">
    <property type="entry name" value="Tumor Necrosis Factor Receptor, subunit A, domain 2"/>
    <property type="match status" value="8"/>
</dbReference>
<evidence type="ECO:0000259" key="2">
    <source>
        <dbReference type="PROSITE" id="PS50940"/>
    </source>
</evidence>
<accession>E4YFH6</accession>
<dbReference type="PROSITE" id="PS50940">
    <property type="entry name" value="CHIT_BIND_II"/>
    <property type="match status" value="1"/>
</dbReference>
<feature type="coiled-coil region" evidence="1">
    <location>
        <begin position="3741"/>
        <end position="3771"/>
    </location>
</feature>
<reference evidence="3" key="1">
    <citation type="journal article" date="2010" name="Science">
        <title>Plasticity of animal genome architecture unmasked by rapid evolution of a pelagic tunicate.</title>
        <authorList>
            <person name="Denoeud F."/>
            <person name="Henriet S."/>
            <person name="Mungpakdee S."/>
            <person name="Aury J.M."/>
            <person name="Da Silva C."/>
            <person name="Brinkmann H."/>
            <person name="Mikhaleva J."/>
            <person name="Olsen L.C."/>
            <person name="Jubin C."/>
            <person name="Canestro C."/>
            <person name="Bouquet J.M."/>
            <person name="Danks G."/>
            <person name="Poulain J."/>
            <person name="Campsteijn C."/>
            <person name="Adamski M."/>
            <person name="Cross I."/>
            <person name="Yadetie F."/>
            <person name="Muffato M."/>
            <person name="Louis A."/>
            <person name="Butcher S."/>
            <person name="Tsagkogeorga G."/>
            <person name="Konrad A."/>
            <person name="Singh S."/>
            <person name="Jensen M.F."/>
            <person name="Cong E.H."/>
            <person name="Eikeseth-Otteraa H."/>
            <person name="Noel B."/>
            <person name="Anthouard V."/>
            <person name="Porcel B.M."/>
            <person name="Kachouri-Lafond R."/>
            <person name="Nishino A."/>
            <person name="Ugolini M."/>
            <person name="Chourrout P."/>
            <person name="Nishida H."/>
            <person name="Aasland R."/>
            <person name="Huzurbazar S."/>
            <person name="Westhof E."/>
            <person name="Delsuc F."/>
            <person name="Lehrach H."/>
            <person name="Reinhardt R."/>
            <person name="Weissenbach J."/>
            <person name="Roy S.W."/>
            <person name="Artiguenave F."/>
            <person name="Postlethwait J.H."/>
            <person name="Manak J.R."/>
            <person name="Thompson E.M."/>
            <person name="Jaillon O."/>
            <person name="Du Pasquier L."/>
            <person name="Boudinot P."/>
            <person name="Liberles D.A."/>
            <person name="Volff J.N."/>
            <person name="Philippe H."/>
            <person name="Lenhard B."/>
            <person name="Roest Crollius H."/>
            <person name="Wincker P."/>
            <person name="Chourrout D."/>
        </authorList>
    </citation>
    <scope>NUCLEOTIDE SEQUENCE [LARGE SCALE GENOMIC DNA]</scope>
</reference>
<feature type="coiled-coil region" evidence="1">
    <location>
        <begin position="4085"/>
        <end position="4171"/>
    </location>
</feature>
<feature type="domain" description="Chitin-binding type-2" evidence="2">
    <location>
        <begin position="2078"/>
        <end position="2142"/>
    </location>
</feature>
<keyword evidence="1" id="KW-0175">Coiled coil</keyword>
<protein>
    <recommendedName>
        <fullName evidence="2">Chitin-binding type-2 domain-containing protein</fullName>
    </recommendedName>
</protein>
<dbReference type="InterPro" id="IPR009030">
    <property type="entry name" value="Growth_fac_rcpt_cys_sf"/>
</dbReference>
<proteinExistence type="predicted"/>
<dbReference type="CDD" id="cd22265">
    <property type="entry name" value="UDM1_RNF168"/>
    <property type="match status" value="1"/>
</dbReference>
<evidence type="ECO:0000256" key="1">
    <source>
        <dbReference type="SAM" id="Coils"/>
    </source>
</evidence>
<feature type="coiled-coil region" evidence="1">
    <location>
        <begin position="3805"/>
        <end position="3837"/>
    </location>
</feature>
<feature type="coiled-coil region" evidence="1">
    <location>
        <begin position="4208"/>
        <end position="4256"/>
    </location>
</feature>
<dbReference type="Proteomes" id="UP000011014">
    <property type="component" value="Unassembled WGS sequence"/>
</dbReference>
<organism evidence="3">
    <name type="scientific">Oikopleura dioica</name>
    <name type="common">Tunicate</name>
    <dbReference type="NCBI Taxonomy" id="34765"/>
    <lineage>
        <taxon>Eukaryota</taxon>
        <taxon>Metazoa</taxon>
        <taxon>Chordata</taxon>
        <taxon>Tunicata</taxon>
        <taxon>Appendicularia</taxon>
        <taxon>Copelata</taxon>
        <taxon>Oikopleuridae</taxon>
        <taxon>Oikopleura</taxon>
    </lineage>
</organism>
<dbReference type="EMBL" id="FN654490">
    <property type="protein sequence ID" value="CBY34250.1"/>
    <property type="molecule type" value="Genomic_DNA"/>
</dbReference>
<dbReference type="SMART" id="SM01411">
    <property type="entry name" value="Ephrin_rec_like"/>
    <property type="match status" value="42"/>
</dbReference>
<dbReference type="SUPFAM" id="SSF57184">
    <property type="entry name" value="Growth factor receptor domain"/>
    <property type="match status" value="9"/>
</dbReference>
<dbReference type="PANTHER" id="PTHR47236:SF4">
    <property type="entry name" value="GENE 9195-RELATED"/>
    <property type="match status" value="1"/>
</dbReference>
<name>E4YFH6_OIKDI</name>
<dbReference type="PANTHER" id="PTHR47236">
    <property type="entry name" value="GENE, 32742-RELATED-RELATED"/>
    <property type="match status" value="1"/>
</dbReference>
<dbReference type="InterPro" id="IPR002557">
    <property type="entry name" value="Chitin-bd_dom"/>
</dbReference>
<gene>
    <name evidence="3" type="ORF">GSOID_T00024265001</name>
</gene>
<sequence>MKKIFYLLVYASNAQFDQSQLKCTGTHFCDRFDILAMQSDCIDSTTGCEGCPNNYENDGYRCKKTTNRNQLSDWQHGNHSDAQPPCPIGSTRGASDDQCSVISGQALTIGSYSCPPGTYGTVDNCEKCGKGFKCPGGTVRTACSRSEFCDHEYCIESTSCPDNAVCHAANGVIEYCNTNQIVNSAKTACLAKCADGQDCVTKQPCAAGSYRDQYSESDACVQCPEGYSCAGGSAMPIDCPEGEHAVAGQATCQNWSKILACPDGTYPKDGTALCEPCPQGYACVVTSSEPIACSDTEYSPLGKMSCITCPTDHVCPAGGIPYRCKANQEFIESGTLRYCATKTSSIIYSSCPDGYACDVNNNPTTVCQPGTYSNSGICDRCTIGHMCPYPEMGAPIPCQSGYYQDERDSIWCKECPAGKSCNSLSASSCGDGSYSNIGDMECHICPDRYFCKTQDASAPVPCPPGTYVEGEGNTKCTTCPAGSYCVHGKKYDCTSDKYYSEEGQSRCSLCPAGRACQNSVLLNEPCTPGKYSYLGQATCQNCPAGFFCPSKGSEWENEVMVLCPLGYFCIAGSSAPQACAKGKYGPNTGLTAAGSCLTCPNGYFCPEATPGYPSEEQLCPLGYYCEPDRMTQCPGGKYNDMRGAYSVDHCKDCKAGRYCNGGRGWTTPGEPCTRGHFCPREGMAGPQRCPPGTYNAGSGAKFASACIPCPAGHFCANGVAEPTACRKGTYQERRGHFTCDLCPAGKICAETGMTMPLDCEFGKFCMIGTGADDVPPVRCPFGFLNDRLNATNMDDCEPCPAGYYCDNINGNTWMDSSRIPTACPPGQYCMERTPQEGTYFCPKGTFNDQKLLTHSVNCTTCPAGSFCGTGAIAIGSGIETCPTGHFCPAGTGGEDAFDPDIPECPAGTFNNQTGMSRVEDCQVCPPGSFCGSGVDDFTECEPGSYSDQSGILSQNDCKKCPAGYKCAGKDNVEVCGAGFSSDFGAEECDLCEKGRYCHLNTTTYEDMWFYNVCPEGTDCSSGGVDHIPDLKNDACPLGKWCAKVKQIKICPVGSYCPPGSIFPELCDAGTYGPSQGFRSSYECVPCDEGKYCPTRGMSSPGSNCTAGYYCSGGSKTENPIDGVTGNICPKGSYCESGTPEPQDCDEGKATLFDGAKSDTDCKECYPGYYCKGNKLPCEPGKYCPAGSFEGYYCEKGQSPKLCPAGTFNPRYHAFERKHCLECTPGKVCSVPGLSAPDGDCLAGYYCSGGAALCPAGQFCEGGNYEGEKCPRGTYSPNDGRSNDTDCIACDAGHYCPERGMIAVGNECEAGFICKTEALYSHPNVLTEKNTENTLCPIGYYCKQGTEEPAACPAEGSYCTPDMTSTGGDLPSVVDCPKGHMCPAGSKAPFPCPHGTYQTQEPGTGFPIPCPPGTYNDVETSNSGETYARFCKECPAGKACTTAGISDPALPDCSAGFNCIGGASELDQSDGVYGEICPIGSYCDDGTATPCPVGDNLPDCMDGYDCDFGHKMPSPKDSKCPKGYFCPAGIKTACPAGTFLNIEGGRSLDDCLSCPPGWFCETEALAENPKDSGNEDFMCKAGFFCFSGATAPEPDDDSNNPPLFGECPPGFKCPLDGTAEPVGCPDGFYQSNAAQIGSYCPATGVEPEPCLENKFCPHEGLGDFNMTSGVYDCAAGYHCTGGAMTNSPNDRFNEEQGEFGEICPNGKYCEKGQSPTSCPDNFYNPQTGLVEFVECRECQPGKVCTGGFANADCAGAIDECEPCPNNKFCGDSGTSIPKPCKAGYVCIAAPLKLSVLTVFTEIQILEHQLMTERPIARTVMQAFTVHKAAKQRFPVQMELIALLILRDQLTAILDTTTVARVKKALLLVLLVALDTPARKSVVTRPSKIHVQLVTIVMEKHNFLLPVLQAHSIDTSFNRMNWLASHVFQVFIAQEAEWVLSLIMTFSVAKVTTALLALQHRKEGTYCPEGSARPIPCADGYYQDSEKQEICETCPAGAYCIGDLSNAPYVGTIDPIACPKGHYCESFDDSGVTRPVPCPAGTFQSEEGGETDGDCEICEQGWICTGIGLTSTEETPCYAGYYCPERQNNAAGRLEAQDGKRHPCEEHEYCPTGSFEGIPCPDGTFRNNTGKYCLEDDRLIDCEAGFICSWGATKPDPDDGITGFICPKGHYCTAGALRPEPCPAGFYMEDEGAGSADDCFECEPGFYCPRASESGTLHVCLEGYYCPQESAVGNAEACPVGHACPAGSTEPEPCAQGTYAPIIKMGSCLDCPEGFYCPEEVNVDPVICPAGAYCEPKSDEIKLCAAGTFNSYEGARSHTDCTTCPGGYYCLDGTAAIDESIRCLAGYYCPPGTATPTGKVELGSDGKWSGNGKCPLGYFCEEGSKEPSPCPKGMIGIETGATAEDPDSIEISCPMGTYNDIGGLSECIPCEPGYYCPLGILGGTINPQICPIGTYCPFNNTIVPLSCPPGTYNPVSEVGSEPISKDACLPCPEGKFCPEPDPDTAENGPCPAGKYCPNSDGIYRPLDCPIGTYNPSTHARDQETGCLSCKGGYVCDESGLVTPTTPCPPGLYCPSDYSTVAGKVCPKHHMCPEGTADPIPCPLGFYQNSKGADSCIPCSAGEYCQPKPGDPLSEDPLQIDNVICPAQYYCPPETAFPIKCPSGTYTLSDETGRTQLSDCRPCPYGKYCRDGSIVGPCMYGFLCYSGANAPNPKYGDEIDIELSFNSTTGLIEFNPINTATSEPFNCTSGDVCAGPCPPGYYCYPNGVTSTIEPCANNTYREHPGGMSPYQCSTCPAGLFCEQGATEAVPCPPGHYCPAWYNTPEEAKIYGEQFRVFLGENVPIHPAPGPQLCPIYTFRNESGGRSIDDCRFCDPGYFCDQEGVVNQEDFPCKPGYYCSGQGLPPRKCPAGRMSPENHLAVSSYDCLACSPGRYCPEPIGKLVNIDGIECPLGYECPGGTRIAMKCRAGFFCNQQGMSSGEICPEGYFCPEGTKAISIDLKCEFPFFCPKGSSRPQPCDLGFGPISQSSHVDNLRTSKNDSCSICLSGSYRNTYDAEACSPCEPGYFCPEGTGDYTENQCDPGHECPRGNTAGQMIPCEPGTYAFGLGNEFCSRCKPNTYASSTKAISCKNCGTASFSPEGAGTCTCHSETRVFQETDSTCICRPQYFYSNDGDTDSSEFDSDGDCDLVKAPRCDTLSSKDQTCIECSENQIFSQNYGLCMTEDQSIDISENCCDQIRLEVQSDGKIAAVNSAGEILESEFNAFGIDNVVDQLGDNFNVEFTVFDEEITGTRKLLSARKRRQATNSTAAYIDNPLICIPPGTAVVFENNIDNNDRVNSDYPVYVKDSTLNSNSEFDYGEFRILRYYVTKTSSNNVDNFIYAFVEEGTFTFSNAQNSDATLLIVVSDTCSGSSIQFISDETLRSAGVVSTEPVMEPNWPLIIGLTSSFAILIIIGVLILLIIDPYGWEVFSTKRFKPKFKDLAEPPLPNKIEKLDPDDDSRRALLPYHQNSSELEDFSVKNFVDKLKDQRYYLDEQISASKTKLKEFRTRVNEETKRLSDEVSKMNLTSIQINKSGIAENGQNVLEVNHQTSLRYSDDLQVEEDALFMTMQEVLNKLHGGRLLISDETLEDAKRLYRERKRAQKDFIEIPEKTDTADLGNAVELNQEDIRAALEENSKEREKTNTYGMTAEEAEEYWRNVAEENNQADLKYLDERERQKWRLQQRLKRRVDPRYKDEVLVQQMIKTELDENSLDKEDAAEQLSNEKILNDKLKSDNIEFLKAELADQAGGESVVAAMINVKFDEIDEKQSEAEEDLKRQYRKRKEKQRKELEEMHKAELQELSEGTIDLSEVLARHEMEKEAIDLKLDAEMDFDMLAIMQSAEEDREMVFEEELRKQANGTLPPAVAIELMKKYRAHMEKTSSQRSSARDQFELKLAERRRAKRAERDGKIIGDTIEKYNSRQSLIKDIDRPSYGEFLSDSELEEQLAEAKKRDQNLASSVQAQANQKYLTELAEAEKEMEKFDKEFYEEMDNIEADFEQRKLELLKTVDPDEADRLFAELSADMAVSEEKQHYNELIDYLDQVSPKTAESVRANNEANAEKLKELEKAQRELEKQLSSERAEWEAEQNAIIEAKLRQAEEEFEAEMREELEKLEENESDELQKFNDEMQAALDAAKASGSSPEEVDKMMQDWEEKQNKLVLAKGAAHLGQKRAVQDKIEKIKQDRLQKEKTKLEEHKQIEEAKLATEETLKQAENLEKMEKIVAEGEQATVKAAEAPEISLEENKNDELSEEDFENILKSSDLYKVVRSLKQSTYSSPTTLYTFNSSSSVGNELETIPQSKLAQNERIVFKFCQYILSLIVNVAGYRPVTLLAASKIPSNPDLEKNGFKGWFSYDSTNRFLFITKEKLQEQNPGHLYVLMAHCMAHIRTGDLTNDLNPQFRNEFYQLLAKISTHIFTIQTSPEMQLPVEFSSKSRENVEYTPAEIKVIFDRKEKLDLEALSAELGEINEELAVLRRNETPESETRALEKRQARLQKQIEGITDSLALPSWTVEQHFKGEIFDFSEDQNSSSKPFQIGYKGLWEECMWKSEIKNFACSSYTKG</sequence>
<evidence type="ECO:0000313" key="3">
    <source>
        <dbReference type="EMBL" id="CBY34250.1"/>
    </source>
</evidence>
<dbReference type="GO" id="GO:0008061">
    <property type="term" value="F:chitin binding"/>
    <property type="evidence" value="ECO:0007669"/>
    <property type="project" value="InterPro"/>
</dbReference>
<feature type="coiled-coil region" evidence="1">
    <location>
        <begin position="4002"/>
        <end position="4029"/>
    </location>
</feature>
<dbReference type="GO" id="GO:0005576">
    <property type="term" value="C:extracellular region"/>
    <property type="evidence" value="ECO:0007669"/>
    <property type="project" value="InterPro"/>
</dbReference>